<protein>
    <submittedName>
        <fullName evidence="1 2">Uncharacterized protein</fullName>
    </submittedName>
</protein>
<gene>
    <name evidence="1" type="ordered locus">MTR_5g066325</name>
</gene>
<dbReference type="AlphaFoldDB" id="A0A072UF95"/>
<reference evidence="2" key="3">
    <citation type="submission" date="2015-04" db="UniProtKB">
        <authorList>
            <consortium name="EnsemblPlants"/>
        </authorList>
    </citation>
    <scope>IDENTIFICATION</scope>
    <source>
        <strain evidence="2">cv. Jemalong A17</strain>
    </source>
</reference>
<name>A0A072UF95_MEDTR</name>
<dbReference type="EnsemblPlants" id="KEH28121">
    <property type="protein sequence ID" value="KEH28121"/>
    <property type="gene ID" value="MTR_5g066325"/>
</dbReference>
<accession>A0A072UF95</accession>
<evidence type="ECO:0000313" key="1">
    <source>
        <dbReference type="EMBL" id="KEH28121.1"/>
    </source>
</evidence>
<reference evidence="1 3" key="2">
    <citation type="journal article" date="2014" name="BMC Genomics">
        <title>An improved genome release (version Mt4.0) for the model legume Medicago truncatula.</title>
        <authorList>
            <person name="Tang H."/>
            <person name="Krishnakumar V."/>
            <person name="Bidwell S."/>
            <person name="Rosen B."/>
            <person name="Chan A."/>
            <person name="Zhou S."/>
            <person name="Gentzbittel L."/>
            <person name="Childs K.L."/>
            <person name="Yandell M."/>
            <person name="Gundlach H."/>
            <person name="Mayer K.F."/>
            <person name="Schwartz D.C."/>
            <person name="Town C.D."/>
        </authorList>
    </citation>
    <scope>GENOME REANNOTATION</scope>
    <source>
        <strain evidence="1">A17</strain>
        <strain evidence="2 3">cv. Jemalong A17</strain>
    </source>
</reference>
<evidence type="ECO:0000313" key="3">
    <source>
        <dbReference type="Proteomes" id="UP000002051"/>
    </source>
</evidence>
<sequence>MENVGFGRNSQSSGKSTLAKSIIQRHIHPIHKNSWLILNSSSTSKLPKTGPNVPTNSHVPCGMGNLLCD</sequence>
<keyword evidence="3" id="KW-1185">Reference proteome</keyword>
<reference evidence="1 3" key="1">
    <citation type="journal article" date="2011" name="Nature">
        <title>The Medicago genome provides insight into the evolution of rhizobial symbioses.</title>
        <authorList>
            <person name="Young N.D."/>
            <person name="Debelle F."/>
            <person name="Oldroyd G.E."/>
            <person name="Geurts R."/>
            <person name="Cannon S.B."/>
            <person name="Udvardi M.K."/>
            <person name="Benedito V.A."/>
            <person name="Mayer K.F."/>
            <person name="Gouzy J."/>
            <person name="Schoof H."/>
            <person name="Van de Peer Y."/>
            <person name="Proost S."/>
            <person name="Cook D.R."/>
            <person name="Meyers B.C."/>
            <person name="Spannagl M."/>
            <person name="Cheung F."/>
            <person name="De Mita S."/>
            <person name="Krishnakumar V."/>
            <person name="Gundlach H."/>
            <person name="Zhou S."/>
            <person name="Mudge J."/>
            <person name="Bharti A.K."/>
            <person name="Murray J.D."/>
            <person name="Naoumkina M.A."/>
            <person name="Rosen B."/>
            <person name="Silverstein K.A."/>
            <person name="Tang H."/>
            <person name="Rombauts S."/>
            <person name="Zhao P.X."/>
            <person name="Zhou P."/>
            <person name="Barbe V."/>
            <person name="Bardou P."/>
            <person name="Bechner M."/>
            <person name="Bellec A."/>
            <person name="Berger A."/>
            <person name="Berges H."/>
            <person name="Bidwell S."/>
            <person name="Bisseling T."/>
            <person name="Choisne N."/>
            <person name="Couloux A."/>
            <person name="Denny R."/>
            <person name="Deshpande S."/>
            <person name="Dai X."/>
            <person name="Doyle J.J."/>
            <person name="Dudez A.M."/>
            <person name="Farmer A.D."/>
            <person name="Fouteau S."/>
            <person name="Franken C."/>
            <person name="Gibelin C."/>
            <person name="Gish J."/>
            <person name="Goldstein S."/>
            <person name="Gonzalez A.J."/>
            <person name="Green P.J."/>
            <person name="Hallab A."/>
            <person name="Hartog M."/>
            <person name="Hua A."/>
            <person name="Humphray S.J."/>
            <person name="Jeong D.H."/>
            <person name="Jing Y."/>
            <person name="Jocker A."/>
            <person name="Kenton S.M."/>
            <person name="Kim D.J."/>
            <person name="Klee K."/>
            <person name="Lai H."/>
            <person name="Lang C."/>
            <person name="Lin S."/>
            <person name="Macmil S.L."/>
            <person name="Magdelenat G."/>
            <person name="Matthews L."/>
            <person name="McCorrison J."/>
            <person name="Monaghan E.L."/>
            <person name="Mun J.H."/>
            <person name="Najar F.Z."/>
            <person name="Nicholson C."/>
            <person name="Noirot C."/>
            <person name="O'Bleness M."/>
            <person name="Paule C.R."/>
            <person name="Poulain J."/>
            <person name="Prion F."/>
            <person name="Qin B."/>
            <person name="Qu C."/>
            <person name="Retzel E.F."/>
            <person name="Riddle C."/>
            <person name="Sallet E."/>
            <person name="Samain S."/>
            <person name="Samson N."/>
            <person name="Sanders I."/>
            <person name="Saurat O."/>
            <person name="Scarpelli C."/>
            <person name="Schiex T."/>
            <person name="Segurens B."/>
            <person name="Severin A.J."/>
            <person name="Sherrier D.J."/>
            <person name="Shi R."/>
            <person name="Sims S."/>
            <person name="Singer S.R."/>
            <person name="Sinharoy S."/>
            <person name="Sterck L."/>
            <person name="Viollet A."/>
            <person name="Wang B.B."/>
            <person name="Wang K."/>
            <person name="Wang M."/>
            <person name="Wang X."/>
            <person name="Warfsmann J."/>
            <person name="Weissenbach J."/>
            <person name="White D.D."/>
            <person name="White J.D."/>
            <person name="Wiley G.B."/>
            <person name="Wincker P."/>
            <person name="Xing Y."/>
            <person name="Yang L."/>
            <person name="Yao Z."/>
            <person name="Ying F."/>
            <person name="Zhai J."/>
            <person name="Zhou L."/>
            <person name="Zuber A."/>
            <person name="Denarie J."/>
            <person name="Dixon R.A."/>
            <person name="May G.D."/>
            <person name="Schwartz D.C."/>
            <person name="Rogers J."/>
            <person name="Quetier F."/>
            <person name="Town C.D."/>
            <person name="Roe B.A."/>
        </authorList>
    </citation>
    <scope>NUCLEOTIDE SEQUENCE [LARGE SCALE GENOMIC DNA]</scope>
    <source>
        <strain evidence="1">A17</strain>
        <strain evidence="2 3">cv. Jemalong A17</strain>
    </source>
</reference>
<dbReference type="HOGENOM" id="CLU_2779696_0_0_1"/>
<evidence type="ECO:0000313" key="2">
    <source>
        <dbReference type="EnsemblPlants" id="KEH28121"/>
    </source>
</evidence>
<dbReference type="EMBL" id="CM001221">
    <property type="protein sequence ID" value="KEH28121.1"/>
    <property type="molecule type" value="Genomic_DNA"/>
</dbReference>
<organism evidence="1 3">
    <name type="scientific">Medicago truncatula</name>
    <name type="common">Barrel medic</name>
    <name type="synonym">Medicago tribuloides</name>
    <dbReference type="NCBI Taxonomy" id="3880"/>
    <lineage>
        <taxon>Eukaryota</taxon>
        <taxon>Viridiplantae</taxon>
        <taxon>Streptophyta</taxon>
        <taxon>Embryophyta</taxon>
        <taxon>Tracheophyta</taxon>
        <taxon>Spermatophyta</taxon>
        <taxon>Magnoliopsida</taxon>
        <taxon>eudicotyledons</taxon>
        <taxon>Gunneridae</taxon>
        <taxon>Pentapetalae</taxon>
        <taxon>rosids</taxon>
        <taxon>fabids</taxon>
        <taxon>Fabales</taxon>
        <taxon>Fabaceae</taxon>
        <taxon>Papilionoideae</taxon>
        <taxon>50 kb inversion clade</taxon>
        <taxon>NPAAA clade</taxon>
        <taxon>Hologalegina</taxon>
        <taxon>IRL clade</taxon>
        <taxon>Trifolieae</taxon>
        <taxon>Medicago</taxon>
    </lineage>
</organism>
<dbReference type="Proteomes" id="UP000002051">
    <property type="component" value="Chromosome 5"/>
</dbReference>
<proteinExistence type="predicted"/>